<sequence>MLEIDTFDNVKGGNAVYKALSHPLAAERLVVLAETLAARGTVAVYDPERIFAPLRALAPAFPVAGVYVHDTLALGEMRAGFATLPLTALAESGAATVLIAAFDAARLAERVKILAPVGTKILTLDEVRLPDAMLTNRRRYLDPLNFATNFVFFRDDDRMATRLVTANYWSGYGGHAVRLWCRLFDAAGAVLAEFERAIPDHAGTISLSSAEVRRAHNIGPFTGQLFVHAIGVAGHDVVKYALDTYATDGGASLSCTHDANAWPSERFAGLPAPRDDERVVLWVQNSHAVAIPAGAIGFDRMGAEAPVLLEKAIPAFATRAIDVGTVLPDLRWPAQIEVRAGRHVVRPRYEVVRNGRTRMAHINVERADLRPDQSLKTLSPLLGRGFLLPFPILPRAHYTSVALPTPMAHDQADLPIRLDVFAPDGSKIAERAYGALPRDHDVAIDLDDILAPDALPDGGHGELVYDFASGGEADGWLHGLFRYELRDGSHAAETSFGAHMFNTVMTWKGEPQSYAGPPPGLTTRLFLDLGTAATPSFCVLVYPASAAWHPYSSTMLHLHDATGAAVAEMPLAIACSGSALVEPWRVFGAADLARAAGGYVIIRDLTCRLFGYHGKRQQTQRQQTQPAGAFSFDHMFGF</sequence>
<reference evidence="1 2" key="1">
    <citation type="submission" date="2017-01" db="EMBL/GenBank/DDBJ databases">
        <authorList>
            <person name="Varghese N."/>
            <person name="Submissions S."/>
        </authorList>
    </citation>
    <scope>NUCLEOTIDE SEQUENCE [LARGE SCALE GENOMIC DNA]</scope>
    <source>
        <strain evidence="1 2">ATCC 35905</strain>
    </source>
</reference>
<dbReference type="RefSeq" id="WP_029312465.1">
    <property type="nucleotide sequence ID" value="NZ_FTNE01000021.1"/>
</dbReference>
<evidence type="ECO:0000313" key="1">
    <source>
        <dbReference type="EMBL" id="SIR24681.1"/>
    </source>
</evidence>
<name>A0A8G2FHJ7_ACIRU</name>
<dbReference type="Proteomes" id="UP000186308">
    <property type="component" value="Unassembled WGS sequence"/>
</dbReference>
<dbReference type="EMBL" id="FTNE01000021">
    <property type="protein sequence ID" value="SIR24681.1"/>
    <property type="molecule type" value="Genomic_DNA"/>
</dbReference>
<comment type="caution">
    <text evidence="1">The sequence shown here is derived from an EMBL/GenBank/DDBJ whole genome shotgun (WGS) entry which is preliminary data.</text>
</comment>
<keyword evidence="2" id="KW-1185">Reference proteome</keyword>
<protein>
    <submittedName>
        <fullName evidence="1">Uncharacterized protein</fullName>
    </submittedName>
</protein>
<organism evidence="1 2">
    <name type="scientific">Acidiphilium rubrum</name>
    <dbReference type="NCBI Taxonomy" id="526"/>
    <lineage>
        <taxon>Bacteria</taxon>
        <taxon>Pseudomonadati</taxon>
        <taxon>Pseudomonadota</taxon>
        <taxon>Alphaproteobacteria</taxon>
        <taxon>Acetobacterales</taxon>
        <taxon>Acidocellaceae</taxon>
        <taxon>Acidiphilium</taxon>
    </lineage>
</organism>
<dbReference type="OrthoDB" id="7230413at2"/>
<gene>
    <name evidence="1" type="ORF">SAMN05421828_12128</name>
</gene>
<evidence type="ECO:0000313" key="2">
    <source>
        <dbReference type="Proteomes" id="UP000186308"/>
    </source>
</evidence>
<accession>A0A8G2FHJ7</accession>
<proteinExistence type="predicted"/>
<dbReference type="AlphaFoldDB" id="A0A8G2FHJ7"/>